<evidence type="ECO:0000256" key="1">
    <source>
        <dbReference type="ARBA" id="ARBA00001974"/>
    </source>
</evidence>
<dbReference type="PANTHER" id="PTHR11552:SF147">
    <property type="entry name" value="CHOLINE DEHYDROGENASE, MITOCHONDRIAL"/>
    <property type="match status" value="1"/>
</dbReference>
<proteinExistence type="inferred from homology"/>
<dbReference type="SUPFAM" id="SSF54373">
    <property type="entry name" value="FAD-linked reductases, C-terminal domain"/>
    <property type="match status" value="1"/>
</dbReference>
<keyword evidence="3" id="KW-0285">Flavoprotein</keyword>
<dbReference type="Gene3D" id="3.50.50.60">
    <property type="entry name" value="FAD/NAD(P)-binding domain"/>
    <property type="match status" value="1"/>
</dbReference>
<comment type="similarity">
    <text evidence="2">Belongs to the GMC oxidoreductase family.</text>
</comment>
<evidence type="ECO:0000256" key="4">
    <source>
        <dbReference type="ARBA" id="ARBA00022827"/>
    </source>
</evidence>
<dbReference type="GO" id="GO:0050660">
    <property type="term" value="F:flavin adenine dinucleotide binding"/>
    <property type="evidence" value="ECO:0007669"/>
    <property type="project" value="InterPro"/>
</dbReference>
<dbReference type="Proteomes" id="UP000299102">
    <property type="component" value="Unassembled WGS sequence"/>
</dbReference>
<evidence type="ECO:0000256" key="3">
    <source>
        <dbReference type="ARBA" id="ARBA00022630"/>
    </source>
</evidence>
<dbReference type="PROSITE" id="PS00624">
    <property type="entry name" value="GMC_OXRED_2"/>
    <property type="match status" value="1"/>
</dbReference>
<dbReference type="Pfam" id="PF00732">
    <property type="entry name" value="GMC_oxred_N"/>
    <property type="match status" value="1"/>
</dbReference>
<evidence type="ECO:0000259" key="6">
    <source>
        <dbReference type="PROSITE" id="PS00624"/>
    </source>
</evidence>
<dbReference type="PANTHER" id="PTHR11552">
    <property type="entry name" value="GLUCOSE-METHANOL-CHOLINE GMC OXIDOREDUCTASE"/>
    <property type="match status" value="1"/>
</dbReference>
<dbReference type="OrthoDB" id="269227at2759"/>
<keyword evidence="8" id="KW-1185">Reference proteome</keyword>
<feature type="domain" description="Glucose-methanol-choline oxidoreductase N-terminal" evidence="6">
    <location>
        <begin position="392"/>
        <end position="406"/>
    </location>
</feature>
<evidence type="ECO:0000256" key="5">
    <source>
        <dbReference type="PIRSR" id="PIRSR000137-2"/>
    </source>
</evidence>
<dbReference type="Gene3D" id="3.30.560.10">
    <property type="entry name" value="Glucose Oxidase, domain 3"/>
    <property type="match status" value="1"/>
</dbReference>
<dbReference type="Pfam" id="PF05199">
    <property type="entry name" value="GMC_oxred_C"/>
    <property type="match status" value="1"/>
</dbReference>
<dbReference type="GO" id="GO:0016614">
    <property type="term" value="F:oxidoreductase activity, acting on CH-OH group of donors"/>
    <property type="evidence" value="ECO:0007669"/>
    <property type="project" value="InterPro"/>
</dbReference>
<feature type="binding site" evidence="5">
    <location>
        <position position="211"/>
    </location>
    <ligand>
        <name>FAD</name>
        <dbReference type="ChEBI" id="CHEBI:57692"/>
    </ligand>
</feature>
<gene>
    <name evidence="7" type="primary">Gld</name>
    <name evidence="7" type="ORF">EVAR_5706_1</name>
</gene>
<dbReference type="InterPro" id="IPR036188">
    <property type="entry name" value="FAD/NAD-bd_sf"/>
</dbReference>
<evidence type="ECO:0000313" key="8">
    <source>
        <dbReference type="Proteomes" id="UP000299102"/>
    </source>
</evidence>
<comment type="caution">
    <text evidence="7">The sequence shown here is derived from an EMBL/GenBank/DDBJ whole genome shotgun (WGS) entry which is preliminary data.</text>
</comment>
<dbReference type="PIRSF" id="PIRSF000137">
    <property type="entry name" value="Alcohol_oxidase"/>
    <property type="match status" value="1"/>
</dbReference>
<dbReference type="EMBL" id="BGZK01000040">
    <property type="protein sequence ID" value="GBP10398.1"/>
    <property type="molecule type" value="Genomic_DNA"/>
</dbReference>
<dbReference type="InterPro" id="IPR012132">
    <property type="entry name" value="GMC_OxRdtase"/>
</dbReference>
<reference evidence="7 8" key="1">
    <citation type="journal article" date="2019" name="Commun. Biol.">
        <title>The bagworm genome reveals a unique fibroin gene that provides high tensile strength.</title>
        <authorList>
            <person name="Kono N."/>
            <person name="Nakamura H."/>
            <person name="Ohtoshi R."/>
            <person name="Tomita M."/>
            <person name="Numata K."/>
            <person name="Arakawa K."/>
        </authorList>
    </citation>
    <scope>NUCLEOTIDE SEQUENCE [LARGE SCALE GENOMIC DNA]</scope>
</reference>
<protein>
    <submittedName>
        <fullName evidence="7">Glucose dehydrogenase</fullName>
    </submittedName>
</protein>
<dbReference type="InterPro" id="IPR007867">
    <property type="entry name" value="GMC_OxRtase_C"/>
</dbReference>
<dbReference type="AlphaFoldDB" id="A0A4C1TA93"/>
<evidence type="ECO:0000256" key="2">
    <source>
        <dbReference type="ARBA" id="ARBA00010790"/>
    </source>
</evidence>
<evidence type="ECO:0000313" key="7">
    <source>
        <dbReference type="EMBL" id="GBP10398.1"/>
    </source>
</evidence>
<dbReference type="SUPFAM" id="SSF51905">
    <property type="entry name" value="FAD/NAD(P)-binding domain"/>
    <property type="match status" value="1"/>
</dbReference>
<dbReference type="InterPro" id="IPR000172">
    <property type="entry name" value="GMC_OxRdtase_N"/>
</dbReference>
<sequence length="703" mass="78037">MEPRFLVISCVNVLQFAPVCYTISPRDGGLLFATSSVFVLVVSSLYHYGICSNKRGHIWVCLRRRNLSGDPLLSTFKMEMQFASSCPALASGPAGNVFGNLVTHILAAQCLLTENWPKDSLSRVSDGDVFDFIVVGAGTAGSIIASRLTEVEQWKVLLIEAGGDPPLESVIPNFSGATHWSDHAWQYYAETEGETNRACKFGKSFWPRGKVLGGTGTINGLLHMRGSAGDYAPWHTSDDDGWDWKNILKYFKKSEKVVDPIISENPELRKYHGFDGEFIVDQLNFTNTEIANALVDAYKELGLDYIDDLNGPTQMGVGKIRGGNHKGKRVSTATAFLNPAGERDNLYILKNTYANKIVIDVSTMQAKSVSVTLSDGTSAVFNVKKDIIVSGGAINTPVLLMLSGIGKKEHLEELGIKLVADLPVGQNLQDHVRIPVPITIDTGATERTEKYWLEAAAEYIIHGTGPHSTNYNQPNINAFLSVPGDKLLPDVQIDHNYFFPNTSYLYSTCSNIMSFNDDICTQFSEFNNNKELLIFYVSLCRPYSSGKILLRSTDPTESPLIYSKYFSDVRDMKTFVNSLKRVTQIVETPTFKKMNAELKRIYYKDCDHAEFASDDYWECMARTVTYNVYHPVGTAKMGEFDDPAAVLDKRLKVKGLKGLRVVDASVMPSIPSVNTNAAVMMVAERATDFVMEEYLPENIKTEL</sequence>
<organism evidence="7 8">
    <name type="scientific">Eumeta variegata</name>
    <name type="common">Bagworm moth</name>
    <name type="synonym">Eumeta japonica</name>
    <dbReference type="NCBI Taxonomy" id="151549"/>
    <lineage>
        <taxon>Eukaryota</taxon>
        <taxon>Metazoa</taxon>
        <taxon>Ecdysozoa</taxon>
        <taxon>Arthropoda</taxon>
        <taxon>Hexapoda</taxon>
        <taxon>Insecta</taxon>
        <taxon>Pterygota</taxon>
        <taxon>Neoptera</taxon>
        <taxon>Endopterygota</taxon>
        <taxon>Lepidoptera</taxon>
        <taxon>Glossata</taxon>
        <taxon>Ditrysia</taxon>
        <taxon>Tineoidea</taxon>
        <taxon>Psychidae</taxon>
        <taxon>Oiketicinae</taxon>
        <taxon>Eumeta</taxon>
    </lineage>
</organism>
<name>A0A4C1TA93_EUMVA</name>
<accession>A0A4C1TA93</accession>
<keyword evidence="4 5" id="KW-0274">FAD</keyword>
<feature type="binding site" evidence="5">
    <location>
        <position position="215"/>
    </location>
    <ligand>
        <name>FAD</name>
        <dbReference type="ChEBI" id="CHEBI:57692"/>
    </ligand>
</feature>
<dbReference type="STRING" id="151549.A0A4C1TA93"/>
<comment type="cofactor">
    <cofactor evidence="1 5">
        <name>FAD</name>
        <dbReference type="ChEBI" id="CHEBI:57692"/>
    </cofactor>
</comment>